<sequence>MIFLINTIRVFFNDHPVYPSVSVYFQGCDAIPKCVGCHNPETWDFDEKFAINYDEILSISVEKLSFLLNGFSKVALAFVGGEPLSERNRECVKLLSRDVKKIFGSKVLTILYTWREPIDLLPLKDYIQSIDEFVLGRFEISLKEDGFPASKNQMYLRKEQLEEFFMTFEGGKAYVLEVFK</sequence>
<dbReference type="Proteomes" id="UP000006804">
    <property type="component" value="Chromosome"/>
</dbReference>
<dbReference type="Gene3D" id="3.20.20.70">
    <property type="entry name" value="Aldolase class I"/>
    <property type="match status" value="1"/>
</dbReference>
<dbReference type="STRING" id="688269.Theth_0235"/>
<evidence type="ECO:0000313" key="1">
    <source>
        <dbReference type="EMBL" id="AEH50335.1"/>
    </source>
</evidence>
<accession>F7YV39</accession>
<dbReference type="AlphaFoldDB" id="F7YV39"/>
<dbReference type="EMBL" id="CP002351">
    <property type="protein sequence ID" value="AEH50335.1"/>
    <property type="molecule type" value="Genomic_DNA"/>
</dbReference>
<dbReference type="Pfam" id="PF13353">
    <property type="entry name" value="Fer4_12"/>
    <property type="match status" value="1"/>
</dbReference>
<dbReference type="RefSeq" id="WP_013931558.1">
    <property type="nucleotide sequence ID" value="NC_015707.1"/>
</dbReference>
<evidence type="ECO:0000313" key="2">
    <source>
        <dbReference type="Proteomes" id="UP000006804"/>
    </source>
</evidence>
<name>F7YV39_9THEM</name>
<dbReference type="PATRIC" id="fig|688269.3.peg.242"/>
<proteinExistence type="predicted"/>
<dbReference type="KEGG" id="tta:Theth_0235"/>
<keyword evidence="2" id="KW-1185">Reference proteome</keyword>
<protein>
    <submittedName>
        <fullName evidence="1">Uncharacterized protein</fullName>
    </submittedName>
</protein>
<dbReference type="InterPro" id="IPR013785">
    <property type="entry name" value="Aldolase_TIM"/>
</dbReference>
<dbReference type="OrthoDB" id="9782387at2"/>
<dbReference type="HOGENOM" id="CLU_089926_0_1_0"/>
<dbReference type="eggNOG" id="COG1180">
    <property type="taxonomic scope" value="Bacteria"/>
</dbReference>
<reference evidence="1 2" key="1">
    <citation type="submission" date="2010-11" db="EMBL/GenBank/DDBJ databases">
        <title>The complete genome of Thermotoga thermarum DSM 5069.</title>
        <authorList>
            <consortium name="US DOE Joint Genome Institute (JGI-PGF)"/>
            <person name="Lucas S."/>
            <person name="Copeland A."/>
            <person name="Lapidus A."/>
            <person name="Bruce D."/>
            <person name="Goodwin L."/>
            <person name="Pitluck S."/>
            <person name="Kyrpides N."/>
            <person name="Mavromatis K."/>
            <person name="Ivanova N."/>
            <person name="Zeytun A."/>
            <person name="Brettin T."/>
            <person name="Detter J.C."/>
            <person name="Tapia R."/>
            <person name="Han C."/>
            <person name="Land M."/>
            <person name="Hauser L."/>
            <person name="Markowitz V."/>
            <person name="Cheng J.-F."/>
            <person name="Hugenholtz P."/>
            <person name="Woyke T."/>
            <person name="Wu D."/>
            <person name="Spring S."/>
            <person name="Schroeder M."/>
            <person name="Brambilla E."/>
            <person name="Klenk H.-P."/>
            <person name="Eisen J.A."/>
        </authorList>
    </citation>
    <scope>NUCLEOTIDE SEQUENCE [LARGE SCALE GENOMIC DNA]</scope>
    <source>
        <strain evidence="1 2">DSM 5069</strain>
    </source>
</reference>
<gene>
    <name evidence="1" type="ORF">Theth_0235</name>
</gene>
<organism evidence="1 2">
    <name type="scientific">Pseudothermotoga thermarum DSM 5069</name>
    <dbReference type="NCBI Taxonomy" id="688269"/>
    <lineage>
        <taxon>Bacteria</taxon>
        <taxon>Thermotogati</taxon>
        <taxon>Thermotogota</taxon>
        <taxon>Thermotogae</taxon>
        <taxon>Thermotogales</taxon>
        <taxon>Thermotogaceae</taxon>
        <taxon>Pseudothermotoga</taxon>
    </lineage>
</organism>